<evidence type="ECO:0000313" key="3">
    <source>
        <dbReference type="Proteomes" id="UP000747110"/>
    </source>
</evidence>
<dbReference type="InterPro" id="IPR050410">
    <property type="entry name" value="CCR4/nocturin_mRNA_transcr"/>
</dbReference>
<dbReference type="InterPro" id="IPR036691">
    <property type="entry name" value="Endo/exonu/phosph_ase_sf"/>
</dbReference>
<dbReference type="AlphaFoldDB" id="A0A8J4CZZ7"/>
<feature type="compositionally biased region" description="Basic and acidic residues" evidence="1">
    <location>
        <begin position="146"/>
        <end position="157"/>
    </location>
</feature>
<proteinExistence type="predicted"/>
<feature type="compositionally biased region" description="Gly residues" evidence="1">
    <location>
        <begin position="131"/>
        <end position="140"/>
    </location>
</feature>
<keyword evidence="3" id="KW-1185">Reference proteome</keyword>
<dbReference type="GO" id="GO:0005739">
    <property type="term" value="C:mitochondrion"/>
    <property type="evidence" value="ECO:0007669"/>
    <property type="project" value="TreeGrafter"/>
</dbReference>
<gene>
    <name evidence="2" type="ORF">Vretifemale_19772</name>
</gene>
<dbReference type="OrthoDB" id="428734at2759"/>
<name>A0A8J4CZZ7_9CHLO</name>
<evidence type="ECO:0000256" key="1">
    <source>
        <dbReference type="SAM" id="MobiDB-lite"/>
    </source>
</evidence>
<dbReference type="Proteomes" id="UP000747110">
    <property type="component" value="Unassembled WGS sequence"/>
</dbReference>
<comment type="caution">
    <text evidence="2">The sequence shown here is derived from an EMBL/GenBank/DDBJ whole genome shotgun (WGS) entry which is preliminary data.</text>
</comment>
<evidence type="ECO:0008006" key="4">
    <source>
        <dbReference type="Google" id="ProtNLM"/>
    </source>
</evidence>
<dbReference type="GO" id="GO:0000175">
    <property type="term" value="F:3'-5'-RNA exonuclease activity"/>
    <property type="evidence" value="ECO:0007669"/>
    <property type="project" value="TreeGrafter"/>
</dbReference>
<protein>
    <recommendedName>
        <fullName evidence="4">Endonuclease/exonuclease/phosphatase domain-containing protein</fullName>
    </recommendedName>
</protein>
<reference evidence="2" key="1">
    <citation type="journal article" date="2021" name="Proc. Natl. Acad. Sci. U.S.A.">
        <title>Three genomes in the algal genus Volvox reveal the fate of a haploid sex-determining region after a transition to homothallism.</title>
        <authorList>
            <person name="Yamamoto K."/>
            <person name="Hamaji T."/>
            <person name="Kawai-Toyooka H."/>
            <person name="Matsuzaki R."/>
            <person name="Takahashi F."/>
            <person name="Nishimura Y."/>
            <person name="Kawachi M."/>
            <person name="Noguchi H."/>
            <person name="Minakuchi Y."/>
            <person name="Umen J.G."/>
            <person name="Toyoda A."/>
            <person name="Nozaki H."/>
        </authorList>
    </citation>
    <scope>NUCLEOTIDE SEQUENCE</scope>
    <source>
        <strain evidence="2">NIES-3786</strain>
    </source>
</reference>
<evidence type="ECO:0000313" key="2">
    <source>
        <dbReference type="EMBL" id="GIL92201.1"/>
    </source>
</evidence>
<dbReference type="GO" id="GO:0000288">
    <property type="term" value="P:nuclear-transcribed mRNA catabolic process, deadenylation-dependent decay"/>
    <property type="evidence" value="ECO:0007669"/>
    <property type="project" value="TreeGrafter"/>
</dbReference>
<feature type="compositionally biased region" description="Gly residues" evidence="1">
    <location>
        <begin position="181"/>
        <end position="196"/>
    </location>
</feature>
<dbReference type="Gene3D" id="3.60.10.10">
    <property type="entry name" value="Endonuclease/exonuclease/phosphatase"/>
    <property type="match status" value="1"/>
</dbReference>
<dbReference type="PANTHER" id="PTHR12121:SF37">
    <property type="entry name" value="2',5'-PHOSPHODIESTERASE 12"/>
    <property type="match status" value="1"/>
</dbReference>
<accession>A0A8J4CZZ7</accession>
<dbReference type="PANTHER" id="PTHR12121">
    <property type="entry name" value="CARBON CATABOLITE REPRESSOR PROTEIN 4"/>
    <property type="match status" value="1"/>
</dbReference>
<dbReference type="EMBL" id="BNCP01000074">
    <property type="protein sequence ID" value="GIL92201.1"/>
    <property type="molecule type" value="Genomic_DNA"/>
</dbReference>
<feature type="region of interest" description="Disordered" evidence="1">
    <location>
        <begin position="131"/>
        <end position="197"/>
    </location>
</feature>
<sequence length="240" mass="24268">MGAVAVAQTIASIREAAVSKGSGNGSGSGNEEALGLRQASSTGAMMMGCYGRSGGGGGGGSAPWRERDVTAVAEWLAVTEAAVLRHPLRLRSAYAAVDEHEREPLFTTMHARYVGTVDFVWYTPGDEQACGGGGGGGAGGSSSRSRGPDCRSMEGIEKGSSAAEAEVHVQAEAEAEQGPGLRAGGGGGGGGGGGSPGSHVFRLIPVRVLHPPNPLSYPYGMPCADWPSDHVSLVVDFQLS</sequence>
<organism evidence="2 3">
    <name type="scientific">Volvox reticuliferus</name>
    <dbReference type="NCBI Taxonomy" id="1737510"/>
    <lineage>
        <taxon>Eukaryota</taxon>
        <taxon>Viridiplantae</taxon>
        <taxon>Chlorophyta</taxon>
        <taxon>core chlorophytes</taxon>
        <taxon>Chlorophyceae</taxon>
        <taxon>CS clade</taxon>
        <taxon>Chlamydomonadales</taxon>
        <taxon>Volvocaceae</taxon>
        <taxon>Volvox</taxon>
    </lineage>
</organism>